<organism evidence="3 4">
    <name type="scientific">Cladobotryum mycophilum</name>
    <dbReference type="NCBI Taxonomy" id="491253"/>
    <lineage>
        <taxon>Eukaryota</taxon>
        <taxon>Fungi</taxon>
        <taxon>Dikarya</taxon>
        <taxon>Ascomycota</taxon>
        <taxon>Pezizomycotina</taxon>
        <taxon>Sordariomycetes</taxon>
        <taxon>Hypocreomycetidae</taxon>
        <taxon>Hypocreales</taxon>
        <taxon>Hypocreaceae</taxon>
        <taxon>Cladobotryum</taxon>
    </lineage>
</organism>
<protein>
    <submittedName>
        <fullName evidence="3">Uncharacterized protein</fullName>
    </submittedName>
</protein>
<dbReference type="Proteomes" id="UP001338125">
    <property type="component" value="Unassembled WGS sequence"/>
</dbReference>
<name>A0ABR0S4H4_9HYPO</name>
<evidence type="ECO:0000256" key="1">
    <source>
        <dbReference type="SAM" id="Coils"/>
    </source>
</evidence>
<gene>
    <name evidence="3" type="ORF">PT974_11186</name>
</gene>
<feature type="coiled-coil region" evidence="1">
    <location>
        <begin position="93"/>
        <end position="134"/>
    </location>
</feature>
<comment type="caution">
    <text evidence="3">The sequence shown here is derived from an EMBL/GenBank/DDBJ whole genome shotgun (WGS) entry which is preliminary data.</text>
</comment>
<keyword evidence="1" id="KW-0175">Coiled coil</keyword>
<feature type="compositionally biased region" description="Polar residues" evidence="2">
    <location>
        <begin position="13"/>
        <end position="30"/>
    </location>
</feature>
<proteinExistence type="predicted"/>
<dbReference type="EMBL" id="JAVFKD010000016">
    <property type="protein sequence ID" value="KAK5987068.1"/>
    <property type="molecule type" value="Genomic_DNA"/>
</dbReference>
<keyword evidence="4" id="KW-1185">Reference proteome</keyword>
<evidence type="ECO:0000256" key="2">
    <source>
        <dbReference type="SAM" id="MobiDB-lite"/>
    </source>
</evidence>
<dbReference type="Pfam" id="PF14618">
    <property type="entry name" value="DUF4452"/>
    <property type="match status" value="1"/>
</dbReference>
<dbReference type="InterPro" id="IPR027915">
    <property type="entry name" value="DUF4452"/>
</dbReference>
<sequence>MSPTLNVLAPSYEPQTSDPSYTSNSSTGSPIPTPPETPSNTPASLELYEARFEAARGFDWEDDFEFAPELMTPFEKEAAAHIKHVALIQVPAVEKAIEDLKETEEQLDEMNLAYEAELEEAAAREAEIAQMAQEQAAAAAAAATTAQWVYNPHNYLYLPEAPAESAYEYPDFDADVPQDLAYSPAEAAELPKAKRFEDMTVQERAAQPLTEEYVRSVVECIKREFH</sequence>
<evidence type="ECO:0000313" key="3">
    <source>
        <dbReference type="EMBL" id="KAK5987068.1"/>
    </source>
</evidence>
<evidence type="ECO:0000313" key="4">
    <source>
        <dbReference type="Proteomes" id="UP001338125"/>
    </source>
</evidence>
<feature type="region of interest" description="Disordered" evidence="2">
    <location>
        <begin position="1"/>
        <end position="42"/>
    </location>
</feature>
<reference evidence="3 4" key="1">
    <citation type="submission" date="2024-01" db="EMBL/GenBank/DDBJ databases">
        <title>Complete genome of Cladobotryum mycophilum ATHUM6906.</title>
        <authorList>
            <person name="Christinaki A.C."/>
            <person name="Myridakis A.I."/>
            <person name="Kouvelis V.N."/>
        </authorList>
    </citation>
    <scope>NUCLEOTIDE SEQUENCE [LARGE SCALE GENOMIC DNA]</scope>
    <source>
        <strain evidence="3 4">ATHUM6906</strain>
    </source>
</reference>
<accession>A0ABR0S4H4</accession>